<evidence type="ECO:0000256" key="4">
    <source>
        <dbReference type="ARBA" id="ARBA00011885"/>
    </source>
</evidence>
<evidence type="ECO:0000256" key="3">
    <source>
        <dbReference type="ARBA" id="ARBA00010312"/>
    </source>
</evidence>
<dbReference type="InterPro" id="IPR019546">
    <property type="entry name" value="TAT_signal_bac_arc"/>
</dbReference>
<dbReference type="PANTHER" id="PTHR43742">
    <property type="entry name" value="TRIMETHYLAMINE-N-OXIDE REDUCTASE"/>
    <property type="match status" value="1"/>
</dbReference>
<feature type="domain" description="Molybdopterin oxidoreductase N-terminal" evidence="15">
    <location>
        <begin position="42"/>
        <end position="82"/>
    </location>
</feature>
<dbReference type="FunFam" id="2.40.40.20:FF:000009">
    <property type="entry name" value="Biotin sulfoxide reductase 2"/>
    <property type="match status" value="1"/>
</dbReference>
<dbReference type="InterPro" id="IPR009010">
    <property type="entry name" value="Asp_de-COase-like_dom_sf"/>
</dbReference>
<comment type="similarity">
    <text evidence="3 12">Belongs to the prokaryotic molybdopterin-containing oxidoreductase family.</text>
</comment>
<protein>
    <recommendedName>
        <fullName evidence="11 12">Trimethylamine-N-oxide reductase</fullName>
        <shortName evidence="12">TMAO reductase</shortName>
        <ecNumber evidence="4 12">1.7.2.3</ecNumber>
    </recommendedName>
</protein>
<dbReference type="Proteomes" id="UP000094165">
    <property type="component" value="Unassembled WGS sequence"/>
</dbReference>
<dbReference type="Pfam" id="PF00384">
    <property type="entry name" value="Molybdopterin"/>
    <property type="match status" value="1"/>
</dbReference>
<dbReference type="RefSeq" id="WP_017054723.1">
    <property type="nucleotide sequence ID" value="NZ_AJYW02000154.1"/>
</dbReference>
<name>A0A1E5CXF4_9VIBR</name>
<feature type="domain" description="Molybdopterin oxidoreductase" evidence="13">
    <location>
        <begin position="86"/>
        <end position="559"/>
    </location>
</feature>
<evidence type="ECO:0000256" key="10">
    <source>
        <dbReference type="ARBA" id="ARBA00049407"/>
    </source>
</evidence>
<comment type="PTM">
    <text evidence="12">Exported by the Tat system.</text>
</comment>
<evidence type="ECO:0000259" key="13">
    <source>
        <dbReference type="Pfam" id="PF00384"/>
    </source>
</evidence>
<evidence type="ECO:0000259" key="14">
    <source>
        <dbReference type="Pfam" id="PF01568"/>
    </source>
</evidence>
<feature type="chain" id="PRO_5029945474" description="Trimethylamine-N-oxide reductase" evidence="12">
    <location>
        <begin position="33"/>
        <end position="819"/>
    </location>
</feature>
<dbReference type="PROSITE" id="PS00490">
    <property type="entry name" value="MOLYBDOPTERIN_PROK_2"/>
    <property type="match status" value="1"/>
</dbReference>
<dbReference type="CDD" id="cd02793">
    <property type="entry name" value="MopB_CT_DMSOR-BSOR-TMAOR"/>
    <property type="match status" value="1"/>
</dbReference>
<dbReference type="AlphaFoldDB" id="A0A1E5CXF4"/>
<keyword evidence="5 12" id="KW-0500">Molybdenum</keyword>
<dbReference type="NCBIfam" id="TIGR01409">
    <property type="entry name" value="TAT_signal_seq"/>
    <property type="match status" value="1"/>
</dbReference>
<sequence>MAITRRSFLKGVATTSAASVIGPSLLASTAHAAETTGTWKVSGSHWGAFRAHIYAGKVQEIKPLELDSHPTEMLNGIKGIIYSPSRVRYPMVRLDWLKKHKYSGETRGNNRFVRVTWDEALDLFYRELERVQKDYGPWALHAGQTGWRQTGQFHSCTSHMQRSVGMHGNFITKVGDYSTGAGQTILPYVLGSTEVYAQGTSWSEILENSDNIVLWATDPVKNLQVGWNCATHEAFPYLEQLKDKVAKGEINVLSVDPVKNKTQRYLNNDHMYINPQTDVAFMMAVAHVLYNEDLYDKKFIETYCLGFDDFIAYVKGETKDKIEKTPEWAAEICGVDADKIREFARMLVNGRTQLLFGWCIQRQEHGEQPYWAGAVVAAMVGQIGLPGGGISYGHHYSGIGVPSTGFAAPGGFPRNVDQGQKPKWDNNDFNGYSKTIPVARWIDCLLEPGKEIRYNGSKVKLPDYKMMVISGNNPWHHHQDRNRMKQAFQKLQTVVTVDFAWTATCRFSDIVLPACTQFERNDIDVYGSYSGRGLLAMHKLVDPLFQSRTDFEIFTELSRRFGRHKEYTRGMDEMEWVRSLYSDCRDANKGKFDMPEFDEFWEKGVLDFGTGKPWVRHADFRQDPEINALGTPSGFIEISSRTIDRMGYEHCQGHPMWFEKTERSHGGPGSKKHPFWLQSCHPDKRLHSQMCESEDFRATYSVQGREPVYINPVDAKAKGIKDGDLVRVFNDRGQLMAGAVISESFPRGVIRIEEGAWYGPLNEKPGAICTYGDPNTLTLDLGSSELAQATSANTCIVDFEKFKGKVPPVTSFGGPIEVA</sequence>
<dbReference type="PROSITE" id="PS51318">
    <property type="entry name" value="TAT"/>
    <property type="match status" value="1"/>
</dbReference>
<evidence type="ECO:0000256" key="11">
    <source>
        <dbReference type="ARBA" id="ARBA00069096"/>
    </source>
</evidence>
<dbReference type="InterPro" id="IPR006657">
    <property type="entry name" value="MoPterin_dinucl-bd_dom"/>
</dbReference>
<dbReference type="InterPro" id="IPR041954">
    <property type="entry name" value="CT_DMSOR/BSOR/TMAOR"/>
</dbReference>
<dbReference type="GO" id="GO:0030288">
    <property type="term" value="C:outer membrane-bounded periplasmic space"/>
    <property type="evidence" value="ECO:0007669"/>
    <property type="project" value="TreeGrafter"/>
</dbReference>
<reference evidence="16 17" key="1">
    <citation type="journal article" date="2012" name="Science">
        <title>Ecological populations of bacteria act as socially cohesive units of antibiotic production and resistance.</title>
        <authorList>
            <person name="Cordero O.X."/>
            <person name="Wildschutte H."/>
            <person name="Kirkup B."/>
            <person name="Proehl S."/>
            <person name="Ngo L."/>
            <person name="Hussain F."/>
            <person name="Le Roux F."/>
            <person name="Mincer T."/>
            <person name="Polz M.F."/>
        </authorList>
    </citation>
    <scope>NUCLEOTIDE SEQUENCE [LARGE SCALE GENOMIC DNA]</scope>
    <source>
        <strain evidence="16 17">FF-238</strain>
    </source>
</reference>
<comment type="cofactor">
    <cofactor evidence="12">
        <name>Mo-bis(molybdopterin guanine dinucleotide)</name>
        <dbReference type="ChEBI" id="CHEBI:60539"/>
    </cofactor>
    <text evidence="12">Binds 1 molybdenum-bis(molybdopterin guanine dinucleotide) (Mo-bis-MGD) cofactor per subunit.</text>
</comment>
<dbReference type="Gene3D" id="3.40.50.740">
    <property type="match status" value="1"/>
</dbReference>
<evidence type="ECO:0000256" key="6">
    <source>
        <dbReference type="ARBA" id="ARBA00022723"/>
    </source>
</evidence>
<dbReference type="Gene3D" id="3.40.228.10">
    <property type="entry name" value="Dimethylsulfoxide Reductase, domain 2"/>
    <property type="match status" value="1"/>
</dbReference>
<accession>A0A1E5CXF4</accession>
<dbReference type="GO" id="GO:0050626">
    <property type="term" value="F:trimethylamine-N-oxide reductase (cytochrome c) activity"/>
    <property type="evidence" value="ECO:0007669"/>
    <property type="project" value="UniProtKB-UniRule"/>
</dbReference>
<dbReference type="InterPro" id="IPR041460">
    <property type="entry name" value="Molybdopterin_N"/>
</dbReference>
<evidence type="ECO:0000313" key="17">
    <source>
        <dbReference type="Proteomes" id="UP000094165"/>
    </source>
</evidence>
<keyword evidence="8 12" id="KW-0574">Periplasm</keyword>
<dbReference type="PANTHER" id="PTHR43742:SF4">
    <property type="entry name" value="TRIMETHYLAMINE-N-OXIDE REDUCTASE 1"/>
    <property type="match status" value="1"/>
</dbReference>
<comment type="caution">
    <text evidence="16">The sequence shown here is derived from an EMBL/GenBank/DDBJ whole genome shotgun (WGS) entry which is preliminary data.</text>
</comment>
<dbReference type="EC" id="1.7.2.3" evidence="4 12"/>
<comment type="catalytic activity">
    <reaction evidence="10 12">
        <text>trimethylamine + 2 Fe(III)-[cytochrome c] + H2O = trimethylamine N-oxide + 2 Fe(II)-[cytochrome c] + 3 H(+)</text>
        <dbReference type="Rhea" id="RHEA:24236"/>
        <dbReference type="Rhea" id="RHEA-COMP:10350"/>
        <dbReference type="Rhea" id="RHEA-COMP:14399"/>
        <dbReference type="ChEBI" id="CHEBI:15377"/>
        <dbReference type="ChEBI" id="CHEBI:15378"/>
        <dbReference type="ChEBI" id="CHEBI:15724"/>
        <dbReference type="ChEBI" id="CHEBI:29033"/>
        <dbReference type="ChEBI" id="CHEBI:29034"/>
        <dbReference type="ChEBI" id="CHEBI:58389"/>
        <dbReference type="EC" id="1.7.2.3"/>
    </reaction>
</comment>
<dbReference type="FunFam" id="3.40.228.10:FF:000003">
    <property type="entry name" value="Biotin sulfoxide reductase 2"/>
    <property type="match status" value="1"/>
</dbReference>
<dbReference type="PROSITE" id="PS00932">
    <property type="entry name" value="MOLYBDOPTERIN_PROK_3"/>
    <property type="match status" value="1"/>
</dbReference>
<dbReference type="Gene3D" id="3.90.55.10">
    <property type="entry name" value="Dimethylsulfoxide Reductase, domain 3"/>
    <property type="match status" value="1"/>
</dbReference>
<dbReference type="GO" id="GO:0009061">
    <property type="term" value="P:anaerobic respiration"/>
    <property type="evidence" value="ECO:0007669"/>
    <property type="project" value="TreeGrafter"/>
</dbReference>
<comment type="subcellular location">
    <subcellularLocation>
        <location evidence="2 12">Periplasm</location>
    </subcellularLocation>
</comment>
<dbReference type="GO" id="GO:0030151">
    <property type="term" value="F:molybdenum ion binding"/>
    <property type="evidence" value="ECO:0007669"/>
    <property type="project" value="UniProtKB-UniRule"/>
</dbReference>
<evidence type="ECO:0000256" key="1">
    <source>
        <dbReference type="ARBA" id="ARBA00003013"/>
    </source>
</evidence>
<keyword evidence="17" id="KW-1185">Reference proteome</keyword>
<dbReference type="NCBIfam" id="TIGR02164">
    <property type="entry name" value="torA"/>
    <property type="match status" value="1"/>
</dbReference>
<feature type="signal peptide" evidence="12">
    <location>
        <begin position="1"/>
        <end position="32"/>
    </location>
</feature>
<dbReference type="NCBIfam" id="NF011682">
    <property type="entry name" value="PRK15102.1"/>
    <property type="match status" value="1"/>
</dbReference>
<dbReference type="InterPro" id="IPR006656">
    <property type="entry name" value="Mopterin_OxRdtase"/>
</dbReference>
<dbReference type="GO" id="GO:0009055">
    <property type="term" value="F:electron transfer activity"/>
    <property type="evidence" value="ECO:0007669"/>
    <property type="project" value="TreeGrafter"/>
</dbReference>
<evidence type="ECO:0000256" key="8">
    <source>
        <dbReference type="ARBA" id="ARBA00022764"/>
    </source>
</evidence>
<evidence type="ECO:0000256" key="12">
    <source>
        <dbReference type="RuleBase" id="RU368014"/>
    </source>
</evidence>
<dbReference type="InterPro" id="IPR006655">
    <property type="entry name" value="Mopterin_OxRdtase_prok_CS"/>
</dbReference>
<organism evidence="16 17">
    <name type="scientific">Vibrio genomosp. F6 str. FF-238</name>
    <dbReference type="NCBI Taxonomy" id="1191298"/>
    <lineage>
        <taxon>Bacteria</taxon>
        <taxon>Pseudomonadati</taxon>
        <taxon>Pseudomonadota</taxon>
        <taxon>Gammaproteobacteria</taxon>
        <taxon>Vibrionales</taxon>
        <taxon>Vibrionaceae</taxon>
        <taxon>Vibrio</taxon>
    </lineage>
</organism>
<dbReference type="InterPro" id="IPR011887">
    <property type="entry name" value="TorA"/>
</dbReference>
<evidence type="ECO:0000313" key="16">
    <source>
        <dbReference type="EMBL" id="OEE75392.1"/>
    </source>
</evidence>
<dbReference type="SUPFAM" id="SSF53706">
    <property type="entry name" value="Formate dehydrogenase/DMSO reductase, domains 1-3"/>
    <property type="match status" value="1"/>
</dbReference>
<dbReference type="Pfam" id="PF18364">
    <property type="entry name" value="Molybdopterin_N"/>
    <property type="match status" value="1"/>
</dbReference>
<feature type="domain" description="Molybdopterin dinucleotide-binding" evidence="14">
    <location>
        <begin position="675"/>
        <end position="795"/>
    </location>
</feature>
<evidence type="ECO:0000256" key="9">
    <source>
        <dbReference type="ARBA" id="ARBA00023002"/>
    </source>
</evidence>
<keyword evidence="7 12" id="KW-0732">Signal</keyword>
<dbReference type="GO" id="GO:0043546">
    <property type="term" value="F:molybdopterin cofactor binding"/>
    <property type="evidence" value="ECO:0007669"/>
    <property type="project" value="UniProtKB-UniRule"/>
</dbReference>
<dbReference type="EMBL" id="AJYW02000154">
    <property type="protein sequence ID" value="OEE75392.1"/>
    <property type="molecule type" value="Genomic_DNA"/>
</dbReference>
<dbReference type="SUPFAM" id="SSF50692">
    <property type="entry name" value="ADC-like"/>
    <property type="match status" value="1"/>
</dbReference>
<dbReference type="Gene3D" id="2.40.40.20">
    <property type="match status" value="1"/>
</dbReference>
<evidence type="ECO:0000256" key="5">
    <source>
        <dbReference type="ARBA" id="ARBA00022505"/>
    </source>
</evidence>
<evidence type="ECO:0000259" key="15">
    <source>
        <dbReference type="Pfam" id="PF18364"/>
    </source>
</evidence>
<keyword evidence="6 12" id="KW-0479">Metal-binding</keyword>
<gene>
    <name evidence="12" type="primary">torA</name>
    <name evidence="16" type="ORF">A130_05780</name>
</gene>
<evidence type="ECO:0000256" key="7">
    <source>
        <dbReference type="ARBA" id="ARBA00022729"/>
    </source>
</evidence>
<dbReference type="InterPro" id="IPR006311">
    <property type="entry name" value="TAT_signal"/>
</dbReference>
<dbReference type="Pfam" id="PF01568">
    <property type="entry name" value="Molydop_binding"/>
    <property type="match status" value="1"/>
</dbReference>
<comment type="function">
    <text evidence="1 12">Reduces trimethylamine-N-oxide (TMAO) into trimethylamine; an anaerobic reaction coupled to energy-yielding reactions.</text>
</comment>
<evidence type="ECO:0000256" key="2">
    <source>
        <dbReference type="ARBA" id="ARBA00004418"/>
    </source>
</evidence>
<proteinExistence type="inferred from homology"/>
<keyword evidence="9 12" id="KW-0560">Oxidoreductase</keyword>
<dbReference type="InterPro" id="IPR050612">
    <property type="entry name" value="Prok_Mopterin_Oxidored"/>
</dbReference>